<comment type="subcellular location">
    <subcellularLocation>
        <location evidence="2">Cell membrane</location>
        <topology evidence="2">Multi-pass membrane protein</topology>
    </subcellularLocation>
</comment>
<feature type="modified residue" description="Phosphohistidine" evidence="12">
    <location>
        <position position="756"/>
    </location>
</feature>
<evidence type="ECO:0000256" key="4">
    <source>
        <dbReference type="ARBA" id="ARBA00022475"/>
    </source>
</evidence>
<dbReference type="SUPFAM" id="SSF47384">
    <property type="entry name" value="Homodimeric domain of signal transducing histidine kinase"/>
    <property type="match status" value="1"/>
</dbReference>
<keyword evidence="10" id="KW-0902">Two-component regulatory system</keyword>
<dbReference type="Pfam" id="PF00072">
    <property type="entry name" value="Response_reg"/>
    <property type="match status" value="1"/>
</dbReference>
<evidence type="ECO:0000256" key="12">
    <source>
        <dbReference type="PROSITE-ProRule" id="PRU00110"/>
    </source>
</evidence>
<keyword evidence="14" id="KW-0175">Coiled coil</keyword>
<evidence type="ECO:0000256" key="1">
    <source>
        <dbReference type="ARBA" id="ARBA00000085"/>
    </source>
</evidence>
<dbReference type="PROSITE" id="PS50110">
    <property type="entry name" value="RESPONSE_REGULATORY"/>
    <property type="match status" value="1"/>
</dbReference>
<organism evidence="19 20">
    <name type="scientific">Microvirga arabica</name>
    <dbReference type="NCBI Taxonomy" id="1128671"/>
    <lineage>
        <taxon>Bacteria</taxon>
        <taxon>Pseudomonadati</taxon>
        <taxon>Pseudomonadota</taxon>
        <taxon>Alphaproteobacteria</taxon>
        <taxon>Hyphomicrobiales</taxon>
        <taxon>Methylobacteriaceae</taxon>
        <taxon>Microvirga</taxon>
    </lineage>
</organism>
<evidence type="ECO:0000256" key="2">
    <source>
        <dbReference type="ARBA" id="ARBA00004651"/>
    </source>
</evidence>
<dbReference type="InterPro" id="IPR036641">
    <property type="entry name" value="HPT_dom_sf"/>
</dbReference>
<dbReference type="PRINTS" id="PR00344">
    <property type="entry name" value="BCTRLSENSOR"/>
</dbReference>
<evidence type="ECO:0000256" key="6">
    <source>
        <dbReference type="ARBA" id="ARBA00022692"/>
    </source>
</evidence>
<dbReference type="PANTHER" id="PTHR45339:SF1">
    <property type="entry name" value="HYBRID SIGNAL TRANSDUCTION HISTIDINE KINASE J"/>
    <property type="match status" value="1"/>
</dbReference>
<dbReference type="InterPro" id="IPR001789">
    <property type="entry name" value="Sig_transdc_resp-reg_receiver"/>
</dbReference>
<evidence type="ECO:0000256" key="9">
    <source>
        <dbReference type="ARBA" id="ARBA00022989"/>
    </source>
</evidence>
<dbReference type="SUPFAM" id="SSF55874">
    <property type="entry name" value="ATPase domain of HSP90 chaperone/DNA topoisomerase II/histidine kinase"/>
    <property type="match status" value="1"/>
</dbReference>
<dbReference type="InterPro" id="IPR004358">
    <property type="entry name" value="Sig_transdc_His_kin-like_C"/>
</dbReference>
<evidence type="ECO:0000256" key="5">
    <source>
        <dbReference type="ARBA" id="ARBA00022553"/>
    </source>
</evidence>
<dbReference type="Pfam" id="PF02518">
    <property type="entry name" value="HATPase_c"/>
    <property type="match status" value="1"/>
</dbReference>
<evidence type="ECO:0000259" key="18">
    <source>
        <dbReference type="PROSITE" id="PS50894"/>
    </source>
</evidence>
<keyword evidence="4" id="KW-1003">Cell membrane</keyword>
<dbReference type="SMART" id="SM00448">
    <property type="entry name" value="REC"/>
    <property type="match status" value="1"/>
</dbReference>
<dbReference type="Proteomes" id="UP001593940">
    <property type="component" value="Unassembled WGS sequence"/>
</dbReference>
<evidence type="ECO:0000259" key="16">
    <source>
        <dbReference type="PROSITE" id="PS50109"/>
    </source>
</evidence>
<dbReference type="InterPro" id="IPR003594">
    <property type="entry name" value="HATPase_dom"/>
</dbReference>
<dbReference type="InterPro" id="IPR005467">
    <property type="entry name" value="His_kinase_dom"/>
</dbReference>
<evidence type="ECO:0000256" key="13">
    <source>
        <dbReference type="PROSITE-ProRule" id="PRU00169"/>
    </source>
</evidence>
<feature type="transmembrane region" description="Helical" evidence="15">
    <location>
        <begin position="118"/>
        <end position="137"/>
    </location>
</feature>
<dbReference type="Pfam" id="PF01627">
    <property type="entry name" value="Hpt"/>
    <property type="match status" value="1"/>
</dbReference>
<dbReference type="SMART" id="SM00387">
    <property type="entry name" value="HATPase_c"/>
    <property type="match status" value="1"/>
</dbReference>
<comment type="caution">
    <text evidence="19">The sequence shown here is derived from an EMBL/GenBank/DDBJ whole genome shotgun (WGS) entry which is preliminary data.</text>
</comment>
<keyword evidence="9 15" id="KW-1133">Transmembrane helix</keyword>
<evidence type="ECO:0000256" key="7">
    <source>
        <dbReference type="ARBA" id="ARBA00022741"/>
    </source>
</evidence>
<evidence type="ECO:0000256" key="10">
    <source>
        <dbReference type="ARBA" id="ARBA00023012"/>
    </source>
</evidence>
<dbReference type="InterPro" id="IPR036890">
    <property type="entry name" value="HATPase_C_sf"/>
</dbReference>
<dbReference type="SUPFAM" id="SSF52172">
    <property type="entry name" value="CheY-like"/>
    <property type="match status" value="1"/>
</dbReference>
<feature type="transmembrane region" description="Helical" evidence="15">
    <location>
        <begin position="21"/>
        <end position="39"/>
    </location>
</feature>
<gene>
    <name evidence="19" type="ORF">ACETIH_02440</name>
</gene>
<dbReference type="Gene3D" id="1.20.120.160">
    <property type="entry name" value="HPT domain"/>
    <property type="match status" value="1"/>
</dbReference>
<dbReference type="SUPFAM" id="SSF47226">
    <property type="entry name" value="Histidine-containing phosphotransfer domain, HPT domain"/>
    <property type="match status" value="1"/>
</dbReference>
<dbReference type="Gene3D" id="3.40.50.2300">
    <property type="match status" value="1"/>
</dbReference>
<sequence>MIAKALARFKSSPDREHEMSLNRLILLVLIVSYTFWANSSVPREALISGVIFALISAGIAAHIFLWPQRSTVRRTVAIVSDLATVSFQMRFVGDPSSILFLLYLWITFGNGFRFGIRFLYIAMMVSVACFVAVVYTTPRWHGDMYLSATMLLSLIALPLYTSTLIRKLSNAKAQAEAANRAKTLFLASVSHELRTPLNAIIGLSSLMARTNLDVEQRGFVHTIGAAGDALLRQINSILNLSRIEAGHTSFENVAFDLLEVLSTARAMVLSQAQQKGLRITIHVASWTPSLLCGPKYHLEEILLNLLGNAVKFTERGYITLSAHPVIRDERLFIQFGVSDTGIGIAAHATDRIFESFTQADDTIINRFGGTGLGLSICRQLITAIGGEIGVDSQEGRGSSFWFTLPMSGLDQNDLSRQLSQFPPLLLVCSNTDLAGDFVSRLSVNREIPVVSTLVDVKEQAQGGHAGEPLVVYYSDLPEDDLLTEIASTNLSVNPIIIHPGASRIPSSERLMRWSSSVLPLDFTLEEALVGSIAAAAQTSLAQQLWHEPSELELPKASKALSILVADDNSTNRMVVSKVLERGGHSTHCVANGEDALDALETEKFDLVIMDINMPVMTGIDATKLFRFTEAQGTRIPIIALTADATPDVVARTLEAGMDVCLTKPVQPLVLLKTIEEKAGSLPKSLISTDSTVQIKAPVDPASLIDESLLRELEQLGGRDFVSDLVKEFVSDADGLVTELRMAAECGDSHKFRLEAHGLQSASANVGAKIVHEICVSWRKITSADLMRNGLEQVEQLAAELERTHQALKSYLASKNVDTGLANFPTRGCYGL</sequence>
<dbReference type="SMART" id="SM00388">
    <property type="entry name" value="HisKA"/>
    <property type="match status" value="1"/>
</dbReference>
<keyword evidence="5 13" id="KW-0597">Phosphoprotein</keyword>
<dbReference type="CDD" id="cd17546">
    <property type="entry name" value="REC_hyHK_CKI1_RcsC-like"/>
    <property type="match status" value="1"/>
</dbReference>
<dbReference type="InterPro" id="IPR036097">
    <property type="entry name" value="HisK_dim/P_sf"/>
</dbReference>
<evidence type="ECO:0000256" key="3">
    <source>
        <dbReference type="ARBA" id="ARBA00012438"/>
    </source>
</evidence>
<feature type="domain" description="Histidine kinase" evidence="16">
    <location>
        <begin position="188"/>
        <end position="408"/>
    </location>
</feature>
<feature type="transmembrane region" description="Helical" evidence="15">
    <location>
        <begin position="144"/>
        <end position="161"/>
    </location>
</feature>
<proteinExistence type="predicted"/>
<keyword evidence="6 15" id="KW-0812">Transmembrane</keyword>
<feature type="domain" description="HPt" evidence="18">
    <location>
        <begin position="717"/>
        <end position="810"/>
    </location>
</feature>
<dbReference type="InterPro" id="IPR003661">
    <property type="entry name" value="HisK_dim/P_dom"/>
</dbReference>
<dbReference type="GO" id="GO:0005524">
    <property type="term" value="F:ATP binding"/>
    <property type="evidence" value="ECO:0007669"/>
    <property type="project" value="UniProtKB-KW"/>
</dbReference>
<evidence type="ECO:0000256" key="14">
    <source>
        <dbReference type="SAM" id="Coils"/>
    </source>
</evidence>
<dbReference type="CDD" id="cd16922">
    <property type="entry name" value="HATPase_EvgS-ArcB-TorS-like"/>
    <property type="match status" value="1"/>
</dbReference>
<feature type="modified residue" description="4-aspartylphosphate" evidence="13">
    <location>
        <position position="610"/>
    </location>
</feature>
<evidence type="ECO:0000313" key="20">
    <source>
        <dbReference type="Proteomes" id="UP001593940"/>
    </source>
</evidence>
<dbReference type="EC" id="2.7.13.3" evidence="3"/>
<feature type="domain" description="Response regulatory" evidence="17">
    <location>
        <begin position="561"/>
        <end position="678"/>
    </location>
</feature>
<reference evidence="19 20" key="1">
    <citation type="submission" date="2024-09" db="EMBL/GenBank/DDBJ databases">
        <title>Nodulacao em especies de Leguminosae Basais da Amazonia e Caracterizacao dos Rizobios e Bacterias Associadas aos Nodulos.</title>
        <authorList>
            <person name="Jambeiro I.C.A."/>
            <person name="Lopes I.S."/>
            <person name="Aguiar E.R.G.R."/>
            <person name="Santos A.F.J."/>
            <person name="Dos Santos J.M.F."/>
            <person name="Gross E."/>
        </authorList>
    </citation>
    <scope>NUCLEOTIDE SEQUENCE [LARGE SCALE GENOMIC DNA]</scope>
    <source>
        <strain evidence="19 20">BRUESC1165</strain>
    </source>
</reference>
<comment type="catalytic activity">
    <reaction evidence="1">
        <text>ATP + protein L-histidine = ADP + protein N-phospho-L-histidine.</text>
        <dbReference type="EC" id="2.7.13.3"/>
    </reaction>
</comment>
<evidence type="ECO:0000259" key="17">
    <source>
        <dbReference type="PROSITE" id="PS50110"/>
    </source>
</evidence>
<feature type="transmembrane region" description="Helical" evidence="15">
    <location>
        <begin position="87"/>
        <end position="106"/>
    </location>
</feature>
<dbReference type="CDD" id="cd00082">
    <property type="entry name" value="HisKA"/>
    <property type="match status" value="1"/>
</dbReference>
<keyword evidence="8 19" id="KW-0067">ATP-binding</keyword>
<name>A0ABV6Y2V1_9HYPH</name>
<keyword evidence="20" id="KW-1185">Reference proteome</keyword>
<dbReference type="PROSITE" id="PS50109">
    <property type="entry name" value="HIS_KIN"/>
    <property type="match status" value="1"/>
</dbReference>
<evidence type="ECO:0000256" key="15">
    <source>
        <dbReference type="SAM" id="Phobius"/>
    </source>
</evidence>
<evidence type="ECO:0000256" key="11">
    <source>
        <dbReference type="ARBA" id="ARBA00023136"/>
    </source>
</evidence>
<keyword evidence="11 15" id="KW-0472">Membrane</keyword>
<keyword evidence="7" id="KW-0547">Nucleotide-binding</keyword>
<dbReference type="Gene3D" id="3.30.565.10">
    <property type="entry name" value="Histidine kinase-like ATPase, C-terminal domain"/>
    <property type="match status" value="1"/>
</dbReference>
<feature type="transmembrane region" description="Helical" evidence="15">
    <location>
        <begin position="45"/>
        <end position="66"/>
    </location>
</feature>
<dbReference type="RefSeq" id="WP_377028736.1">
    <property type="nucleotide sequence ID" value="NZ_JBHOMY010000009.1"/>
</dbReference>
<dbReference type="InterPro" id="IPR011006">
    <property type="entry name" value="CheY-like_superfamily"/>
</dbReference>
<protein>
    <recommendedName>
        <fullName evidence="3">histidine kinase</fullName>
        <ecNumber evidence="3">2.7.13.3</ecNumber>
    </recommendedName>
</protein>
<evidence type="ECO:0000256" key="8">
    <source>
        <dbReference type="ARBA" id="ARBA00022840"/>
    </source>
</evidence>
<dbReference type="PANTHER" id="PTHR45339">
    <property type="entry name" value="HYBRID SIGNAL TRANSDUCTION HISTIDINE KINASE J"/>
    <property type="match status" value="1"/>
</dbReference>
<dbReference type="InterPro" id="IPR008207">
    <property type="entry name" value="Sig_transdc_His_kin_Hpt_dom"/>
</dbReference>
<feature type="coiled-coil region" evidence="14">
    <location>
        <begin position="783"/>
        <end position="810"/>
    </location>
</feature>
<dbReference type="PROSITE" id="PS50894">
    <property type="entry name" value="HPT"/>
    <property type="match status" value="1"/>
</dbReference>
<dbReference type="Gene3D" id="1.10.287.130">
    <property type="match status" value="1"/>
</dbReference>
<evidence type="ECO:0000313" key="19">
    <source>
        <dbReference type="EMBL" id="MFC1455604.1"/>
    </source>
</evidence>
<accession>A0ABV6Y2V1</accession>
<dbReference type="Pfam" id="PF00512">
    <property type="entry name" value="HisKA"/>
    <property type="match status" value="1"/>
</dbReference>
<dbReference type="EMBL" id="JBHOMY010000009">
    <property type="protein sequence ID" value="MFC1455604.1"/>
    <property type="molecule type" value="Genomic_DNA"/>
</dbReference>